<protein>
    <submittedName>
        <fullName evidence="2">GDP-6-deoxy-D-mannose reductase</fullName>
    </submittedName>
</protein>
<feature type="domain" description="NAD(P)-binding" evidence="1">
    <location>
        <begin position="6"/>
        <end position="303"/>
    </location>
</feature>
<comment type="caution">
    <text evidence="2">The sequence shown here is derived from an EMBL/GenBank/DDBJ whole genome shotgun (WGS) entry which is preliminary data.</text>
</comment>
<gene>
    <name evidence="2" type="ORF">UW44_C0001G0057</name>
</gene>
<evidence type="ECO:0000313" key="2">
    <source>
        <dbReference type="EMBL" id="KKT52505.1"/>
    </source>
</evidence>
<dbReference type="Gene3D" id="3.90.25.10">
    <property type="entry name" value="UDP-galactose 4-epimerase, domain 1"/>
    <property type="match status" value="1"/>
</dbReference>
<dbReference type="InterPro" id="IPR036291">
    <property type="entry name" value="NAD(P)-bd_dom_sf"/>
</dbReference>
<dbReference type="STRING" id="1618387.UW44_C0001G0057"/>
<dbReference type="Pfam" id="PF16363">
    <property type="entry name" value="GDP_Man_Dehyd"/>
    <property type="match status" value="1"/>
</dbReference>
<sequence length="316" mass="35434">MNNEVFITGREGFVGTWLSRELKSHGYSVSGTSHRHYPEGEKDNIFHCDITNAEQIGKLISDRQPHFIVHLAALVKPADAIKNPALALKINVDGTRNIFESVRAVPGYHPRVIIIGSAEEFGVVPSDITINEETSLLPVNPYGESKMLAWKLAEEYVRDYHLDIVSAIPFNHTGPGQALGFLAPDVAAQIVEIEKGFKEPILVTGNISHKRNFSDVRDVARAYRLLLESGRAGERYIVCADKSVPLSYIVTTLIEMSSVKIEHQIDPNRARIEDIADFTASHAKITRETGWMPEIPLEQTLKDLLDWYRRKGKIEK</sequence>
<reference evidence="2 3" key="1">
    <citation type="journal article" date="2015" name="Nature">
        <title>rRNA introns, odd ribosomes, and small enigmatic genomes across a large radiation of phyla.</title>
        <authorList>
            <person name="Brown C.T."/>
            <person name="Hug L.A."/>
            <person name="Thomas B.C."/>
            <person name="Sharon I."/>
            <person name="Castelle C.J."/>
            <person name="Singh A."/>
            <person name="Wilkins M.J."/>
            <person name="Williams K.H."/>
            <person name="Banfield J.F."/>
        </authorList>
    </citation>
    <scope>NUCLEOTIDE SEQUENCE [LARGE SCALE GENOMIC DNA]</scope>
</reference>
<dbReference type="Proteomes" id="UP000034006">
    <property type="component" value="Unassembled WGS sequence"/>
</dbReference>
<dbReference type="EMBL" id="LCIH01000001">
    <property type="protein sequence ID" value="KKT52505.1"/>
    <property type="molecule type" value="Genomic_DNA"/>
</dbReference>
<evidence type="ECO:0000259" key="1">
    <source>
        <dbReference type="Pfam" id="PF16363"/>
    </source>
</evidence>
<organism evidence="2 3">
    <name type="scientific">Candidatus Collierbacteria bacterium GW2011_GWB2_44_22</name>
    <dbReference type="NCBI Taxonomy" id="1618387"/>
    <lineage>
        <taxon>Bacteria</taxon>
        <taxon>Candidatus Collieribacteriota</taxon>
    </lineage>
</organism>
<accession>A0A0G1HZV3</accession>
<name>A0A0G1HZV3_9BACT</name>
<dbReference type="SUPFAM" id="SSF51735">
    <property type="entry name" value="NAD(P)-binding Rossmann-fold domains"/>
    <property type="match status" value="1"/>
</dbReference>
<dbReference type="InterPro" id="IPR016040">
    <property type="entry name" value="NAD(P)-bd_dom"/>
</dbReference>
<evidence type="ECO:0000313" key="3">
    <source>
        <dbReference type="Proteomes" id="UP000034006"/>
    </source>
</evidence>
<proteinExistence type="predicted"/>
<dbReference type="PANTHER" id="PTHR43000">
    <property type="entry name" value="DTDP-D-GLUCOSE 4,6-DEHYDRATASE-RELATED"/>
    <property type="match status" value="1"/>
</dbReference>
<dbReference type="AlphaFoldDB" id="A0A0G1HZV3"/>
<dbReference type="Gene3D" id="3.40.50.720">
    <property type="entry name" value="NAD(P)-binding Rossmann-like Domain"/>
    <property type="match status" value="1"/>
</dbReference>